<gene>
    <name evidence="2" type="ORF">LCGC14_2736820</name>
</gene>
<reference evidence="2" key="1">
    <citation type="journal article" date="2015" name="Nature">
        <title>Complex archaea that bridge the gap between prokaryotes and eukaryotes.</title>
        <authorList>
            <person name="Spang A."/>
            <person name="Saw J.H."/>
            <person name="Jorgensen S.L."/>
            <person name="Zaremba-Niedzwiedzka K."/>
            <person name="Martijn J."/>
            <person name="Lind A.E."/>
            <person name="van Eijk R."/>
            <person name="Schleper C."/>
            <person name="Guy L."/>
            <person name="Ettema T.J."/>
        </authorList>
    </citation>
    <scope>NUCLEOTIDE SEQUENCE</scope>
</reference>
<keyword evidence="1" id="KW-0472">Membrane</keyword>
<accession>A0A0F8ZSW0</accession>
<keyword evidence="1" id="KW-1133">Transmembrane helix</keyword>
<proteinExistence type="predicted"/>
<sequence>MPTFLALLHTTARKCIGACDPAVESTALGAIGERALLFIAVTYHCFLSISANLLGFVVLALLRGSLGLPKSYLHISLKGNTSKGNTSFDTPLFASLGRL</sequence>
<evidence type="ECO:0000256" key="1">
    <source>
        <dbReference type="SAM" id="Phobius"/>
    </source>
</evidence>
<name>A0A0F8ZSW0_9ZZZZ</name>
<keyword evidence="1" id="KW-0812">Transmembrane</keyword>
<evidence type="ECO:0000313" key="2">
    <source>
        <dbReference type="EMBL" id="KKK89070.1"/>
    </source>
</evidence>
<organism evidence="2">
    <name type="scientific">marine sediment metagenome</name>
    <dbReference type="NCBI Taxonomy" id="412755"/>
    <lineage>
        <taxon>unclassified sequences</taxon>
        <taxon>metagenomes</taxon>
        <taxon>ecological metagenomes</taxon>
    </lineage>
</organism>
<feature type="transmembrane region" description="Helical" evidence="1">
    <location>
        <begin position="41"/>
        <end position="62"/>
    </location>
</feature>
<protein>
    <submittedName>
        <fullName evidence="2">Uncharacterized protein</fullName>
    </submittedName>
</protein>
<dbReference type="EMBL" id="LAZR01049682">
    <property type="protein sequence ID" value="KKK89070.1"/>
    <property type="molecule type" value="Genomic_DNA"/>
</dbReference>
<dbReference type="AlphaFoldDB" id="A0A0F8ZSW0"/>
<comment type="caution">
    <text evidence="2">The sequence shown here is derived from an EMBL/GenBank/DDBJ whole genome shotgun (WGS) entry which is preliminary data.</text>
</comment>